<keyword evidence="2" id="KW-1185">Reference proteome</keyword>
<name>A0ABT0DWI8_9SPHN</name>
<sequence>MTQSASTKPYSDQGEVIALRSALRNLLDACYQADGAENLSEEIDGSLLDAASEALELQYPVIWTDEQVAMLEKRQADSSLHPYTCGGDRTDRAHRWHADESGDEPGLLYPTVRGWKCPACDYRQFWSHETGDRFSSTPETGA</sequence>
<dbReference type="EMBL" id="JALKHS010000006">
    <property type="protein sequence ID" value="MCK0531488.1"/>
    <property type="molecule type" value="Genomic_DNA"/>
</dbReference>
<evidence type="ECO:0000313" key="1">
    <source>
        <dbReference type="EMBL" id="MCK0531488.1"/>
    </source>
</evidence>
<dbReference type="Proteomes" id="UP001203512">
    <property type="component" value="Unassembled WGS sequence"/>
</dbReference>
<organism evidence="1 2">
    <name type="scientific">Sphingobium agri</name>
    <dbReference type="NCBI Taxonomy" id="2933566"/>
    <lineage>
        <taxon>Bacteria</taxon>
        <taxon>Pseudomonadati</taxon>
        <taxon>Pseudomonadota</taxon>
        <taxon>Alphaproteobacteria</taxon>
        <taxon>Sphingomonadales</taxon>
        <taxon>Sphingomonadaceae</taxon>
        <taxon>Sphingobium</taxon>
    </lineage>
</organism>
<reference evidence="1 2" key="1">
    <citation type="submission" date="2022-04" db="EMBL/GenBank/DDBJ databases">
        <authorList>
            <person name="Huq M.A."/>
        </authorList>
    </citation>
    <scope>NUCLEOTIDE SEQUENCE [LARGE SCALE GENOMIC DNA]</scope>
    <source>
        <strain evidence="1 2">MAH-33</strain>
    </source>
</reference>
<accession>A0ABT0DWI8</accession>
<evidence type="ECO:0000313" key="2">
    <source>
        <dbReference type="Proteomes" id="UP001203512"/>
    </source>
</evidence>
<gene>
    <name evidence="1" type="ORF">MU848_07810</name>
</gene>
<proteinExistence type="predicted"/>
<protein>
    <submittedName>
        <fullName evidence="1">Uncharacterized protein</fullName>
    </submittedName>
</protein>
<comment type="caution">
    <text evidence="1">The sequence shown here is derived from an EMBL/GenBank/DDBJ whole genome shotgun (WGS) entry which is preliminary data.</text>
</comment>
<dbReference type="RefSeq" id="WP_247231106.1">
    <property type="nucleotide sequence ID" value="NZ_JALKHS010000006.1"/>
</dbReference>